<evidence type="ECO:0000256" key="2">
    <source>
        <dbReference type="ARBA" id="ARBA00023157"/>
    </source>
</evidence>
<dbReference type="InterPro" id="IPR035513">
    <property type="entry name" value="Invertase/methylesterase_inhib"/>
</dbReference>
<dbReference type="InterPro" id="IPR006501">
    <property type="entry name" value="Pectinesterase_inhib_dom"/>
</dbReference>
<dbReference type="SUPFAM" id="SSF101148">
    <property type="entry name" value="Plant invertase/pectin methylesterase inhibitor"/>
    <property type="match status" value="1"/>
</dbReference>
<keyword evidence="1" id="KW-0732">Signal</keyword>
<dbReference type="EMBL" id="KK914286">
    <property type="protein sequence ID" value="KDP42897.1"/>
    <property type="molecule type" value="Genomic_DNA"/>
</dbReference>
<keyword evidence="2" id="KW-1015">Disulfide bond</keyword>
<evidence type="ECO:0000256" key="1">
    <source>
        <dbReference type="ARBA" id="ARBA00022729"/>
    </source>
</evidence>
<dbReference type="PANTHER" id="PTHR36710">
    <property type="entry name" value="PECTINESTERASE INHIBITOR-LIKE"/>
    <property type="match status" value="1"/>
</dbReference>
<dbReference type="PANTHER" id="PTHR36710:SF4">
    <property type="entry name" value="PLANT INVERTASE_PECTIN METHYLESTERASE INHIBITOR SUPERFAMILY PROTEIN"/>
    <property type="match status" value="1"/>
</dbReference>
<evidence type="ECO:0000313" key="6">
    <source>
        <dbReference type="Proteomes" id="UP000027138"/>
    </source>
</evidence>
<organism evidence="5 6">
    <name type="scientific">Jatropha curcas</name>
    <name type="common">Barbados nut</name>
    <dbReference type="NCBI Taxonomy" id="180498"/>
    <lineage>
        <taxon>Eukaryota</taxon>
        <taxon>Viridiplantae</taxon>
        <taxon>Streptophyta</taxon>
        <taxon>Embryophyta</taxon>
        <taxon>Tracheophyta</taxon>
        <taxon>Spermatophyta</taxon>
        <taxon>Magnoliopsida</taxon>
        <taxon>eudicotyledons</taxon>
        <taxon>Gunneridae</taxon>
        <taxon>Pentapetalae</taxon>
        <taxon>rosids</taxon>
        <taxon>fabids</taxon>
        <taxon>Malpighiales</taxon>
        <taxon>Euphorbiaceae</taxon>
        <taxon>Crotonoideae</taxon>
        <taxon>Jatropheae</taxon>
        <taxon>Jatropha</taxon>
    </lineage>
</organism>
<dbReference type="Proteomes" id="UP000027138">
    <property type="component" value="Unassembled WGS sequence"/>
</dbReference>
<comment type="similarity">
    <text evidence="3">Belongs to the PMEI family.</text>
</comment>
<name>A0A067L3A2_JATCU</name>
<dbReference type="OrthoDB" id="1042963at2759"/>
<dbReference type="AlphaFoldDB" id="A0A067L3A2"/>
<dbReference type="Pfam" id="PF04043">
    <property type="entry name" value="PMEI"/>
    <property type="match status" value="1"/>
</dbReference>
<dbReference type="InterPro" id="IPR052421">
    <property type="entry name" value="PCW_Enzyme_Inhibitor"/>
</dbReference>
<dbReference type="InterPro" id="IPR034086">
    <property type="entry name" value="PMEI_plant"/>
</dbReference>
<accession>A0A067L3A2</accession>
<dbReference type="Gene3D" id="1.20.140.40">
    <property type="entry name" value="Invertase/pectin methylesterase inhibitor family protein"/>
    <property type="match status" value="1"/>
</dbReference>
<feature type="domain" description="Pectinesterase inhibitor" evidence="4">
    <location>
        <begin position="2"/>
        <end position="120"/>
    </location>
</feature>
<reference evidence="5 6" key="1">
    <citation type="journal article" date="2014" name="PLoS ONE">
        <title>Global Analysis of Gene Expression Profiles in Physic Nut (Jatropha curcas L.) Seedlings Exposed to Salt Stress.</title>
        <authorList>
            <person name="Zhang L."/>
            <person name="Zhang C."/>
            <person name="Wu P."/>
            <person name="Chen Y."/>
            <person name="Li M."/>
            <person name="Jiang H."/>
            <person name="Wu G."/>
        </authorList>
    </citation>
    <scope>NUCLEOTIDE SEQUENCE [LARGE SCALE GENOMIC DNA]</scope>
    <source>
        <strain evidence="6">cv. GZQX0401</strain>
        <tissue evidence="5">Young leaves</tissue>
    </source>
</reference>
<proteinExistence type="inferred from homology"/>
<gene>
    <name evidence="5" type="ORF">JCGZ_23839</name>
</gene>
<keyword evidence="6" id="KW-1185">Reference proteome</keyword>
<evidence type="ECO:0000259" key="4">
    <source>
        <dbReference type="Pfam" id="PF04043"/>
    </source>
</evidence>
<dbReference type="NCBIfam" id="TIGR01614">
    <property type="entry name" value="PME_inhib"/>
    <property type="match status" value="1"/>
</dbReference>
<sequence length="149" mass="16529">MEICSKVEHNAQFCINLLSSHPETKTMDLYGLAQMVIDTANTKLQEIIAITTSLDQSTKDHVLKARYSSCSIYFAIAVNAMQVSKTCVITKKFSNIDLSLTSAKINVVNCRDNRMGGGTIPPNLAQMIQEFDCICQTGEAITRRLHLKN</sequence>
<protein>
    <recommendedName>
        <fullName evidence="4">Pectinesterase inhibitor domain-containing protein</fullName>
    </recommendedName>
</protein>
<evidence type="ECO:0000313" key="5">
    <source>
        <dbReference type="EMBL" id="KDP42897.1"/>
    </source>
</evidence>
<dbReference type="GO" id="GO:0046910">
    <property type="term" value="F:pectinesterase inhibitor activity"/>
    <property type="evidence" value="ECO:0007669"/>
    <property type="project" value="InterPro"/>
</dbReference>
<dbReference type="CDD" id="cd15797">
    <property type="entry name" value="PMEI"/>
    <property type="match status" value="1"/>
</dbReference>
<evidence type="ECO:0000256" key="3">
    <source>
        <dbReference type="ARBA" id="ARBA00038471"/>
    </source>
</evidence>